<proteinExistence type="predicted"/>
<name>A0A7C8PZ48_ORBOL</name>
<dbReference type="AlphaFoldDB" id="A0A7C8PZ48"/>
<evidence type="ECO:0000313" key="2">
    <source>
        <dbReference type="Proteomes" id="UP000297595"/>
    </source>
</evidence>
<accession>A0A7C8PZ48</accession>
<gene>
    <name evidence="1" type="ORF">EYR41_001493</name>
</gene>
<sequence>MTPTDSGTFQALLLPLTRGKKSLTGQKKNRKEKRRNEMEIECKERSNEKELSNRISFNFACLRCEPPFSPKSLPMPRLRLGCMFYSFLPSFAVGEHKKHPQQLLFPNSSQILFQWR</sequence>
<evidence type="ECO:0000313" key="1">
    <source>
        <dbReference type="EMBL" id="TGJ74492.1"/>
    </source>
</evidence>
<reference evidence="1 2" key="1">
    <citation type="submission" date="2019-03" db="EMBL/GenBank/DDBJ databases">
        <title>Nematode-trapping fungi genome.</title>
        <authorList>
            <person name="Vidal-Diez De Ulzurrun G."/>
        </authorList>
    </citation>
    <scope>NUCLEOTIDE SEQUENCE [LARGE SCALE GENOMIC DNA]</scope>
    <source>
        <strain evidence="1 2">TWF154</strain>
    </source>
</reference>
<organism evidence="1 2">
    <name type="scientific">Orbilia oligospora</name>
    <name type="common">Nematode-trapping fungus</name>
    <name type="synonym">Arthrobotrys oligospora</name>
    <dbReference type="NCBI Taxonomy" id="2813651"/>
    <lineage>
        <taxon>Eukaryota</taxon>
        <taxon>Fungi</taxon>
        <taxon>Dikarya</taxon>
        <taxon>Ascomycota</taxon>
        <taxon>Pezizomycotina</taxon>
        <taxon>Orbiliomycetes</taxon>
        <taxon>Orbiliales</taxon>
        <taxon>Orbiliaceae</taxon>
        <taxon>Orbilia</taxon>
    </lineage>
</organism>
<dbReference type="Proteomes" id="UP000297595">
    <property type="component" value="Unassembled WGS sequence"/>
</dbReference>
<protein>
    <submittedName>
        <fullName evidence="1">Uncharacterized protein</fullName>
    </submittedName>
</protein>
<comment type="caution">
    <text evidence="1">The sequence shown here is derived from an EMBL/GenBank/DDBJ whole genome shotgun (WGS) entry which is preliminary data.</text>
</comment>
<dbReference type="EMBL" id="SOZJ01000001">
    <property type="protein sequence ID" value="TGJ74492.1"/>
    <property type="molecule type" value="Genomic_DNA"/>
</dbReference>